<keyword evidence="4" id="KW-1185">Reference proteome</keyword>
<reference evidence="3 4" key="1">
    <citation type="journal article" date="2018" name="Evol. Lett.">
        <title>Horizontal gene cluster transfer increased hallucinogenic mushroom diversity.</title>
        <authorList>
            <person name="Reynolds H.T."/>
            <person name="Vijayakumar V."/>
            <person name="Gluck-Thaler E."/>
            <person name="Korotkin H.B."/>
            <person name="Matheny P.B."/>
            <person name="Slot J.C."/>
        </authorList>
    </citation>
    <scope>NUCLEOTIDE SEQUENCE [LARGE SCALE GENOMIC DNA]</scope>
    <source>
        <strain evidence="3 4">2629</strain>
    </source>
</reference>
<feature type="transmembrane region" description="Helical" evidence="1">
    <location>
        <begin position="83"/>
        <end position="99"/>
    </location>
</feature>
<evidence type="ECO:0000313" key="3">
    <source>
        <dbReference type="EMBL" id="PPR00711.1"/>
    </source>
</evidence>
<keyword evidence="1" id="KW-0472">Membrane</keyword>
<gene>
    <name evidence="3" type="ORF">CVT24_000999</name>
</gene>
<dbReference type="EMBL" id="NHTK01001298">
    <property type="protein sequence ID" value="PPR00711.1"/>
    <property type="molecule type" value="Genomic_DNA"/>
</dbReference>
<protein>
    <recommendedName>
        <fullName evidence="2">DUF6533 domain-containing protein</fullName>
    </recommendedName>
</protein>
<evidence type="ECO:0000313" key="4">
    <source>
        <dbReference type="Proteomes" id="UP000284842"/>
    </source>
</evidence>
<keyword evidence="1" id="KW-0812">Transmembrane</keyword>
<comment type="caution">
    <text evidence="3">The sequence shown here is derived from an EMBL/GenBank/DDBJ whole genome shotgun (WGS) entry which is preliminary data.</text>
</comment>
<feature type="transmembrane region" description="Helical" evidence="1">
    <location>
        <begin position="43"/>
        <end position="63"/>
    </location>
</feature>
<dbReference type="OrthoDB" id="2638860at2759"/>
<sequence>MVDPTVHRISVALATAVIYDHITTLDQEIELIWQRPKFSFVQFLFLVARYVGDFVPICMYSFSRAWGVLDSGWAGMRHMQIQAWSNLAVVWAMEGIMMFRISVMYRHSRRIVFWLLGAFTLEVASLVFIQVYASRSDTSIGTFSTRMRFCAPDYPADWYLLIWVPIITHEIFMLCFVVWKGIEYYSQRHAYETAEKARGTGSLMHVLFRDSIFFPLIALVICAANFLGWLTLPIGYSQIGVSISAFAARFLGCRLVLNLREVYYHPFEEEYTQGAPMPLVFLNTVETNIETRLQEDSDLHMGMS</sequence>
<keyword evidence="1" id="KW-1133">Transmembrane helix</keyword>
<dbReference type="InParanoid" id="A0A409YCH4"/>
<feature type="transmembrane region" description="Helical" evidence="1">
    <location>
        <begin position="212"/>
        <end position="230"/>
    </location>
</feature>
<feature type="domain" description="DUF6533" evidence="2">
    <location>
        <begin position="10"/>
        <end position="52"/>
    </location>
</feature>
<organism evidence="3 4">
    <name type="scientific">Panaeolus cyanescens</name>
    <dbReference type="NCBI Taxonomy" id="181874"/>
    <lineage>
        <taxon>Eukaryota</taxon>
        <taxon>Fungi</taxon>
        <taxon>Dikarya</taxon>
        <taxon>Basidiomycota</taxon>
        <taxon>Agaricomycotina</taxon>
        <taxon>Agaricomycetes</taxon>
        <taxon>Agaricomycetidae</taxon>
        <taxon>Agaricales</taxon>
        <taxon>Agaricineae</taxon>
        <taxon>Galeropsidaceae</taxon>
        <taxon>Panaeolus</taxon>
    </lineage>
</organism>
<name>A0A409YCH4_9AGAR</name>
<evidence type="ECO:0000259" key="2">
    <source>
        <dbReference type="Pfam" id="PF20151"/>
    </source>
</evidence>
<proteinExistence type="predicted"/>
<dbReference type="Proteomes" id="UP000284842">
    <property type="component" value="Unassembled WGS sequence"/>
</dbReference>
<feature type="transmembrane region" description="Helical" evidence="1">
    <location>
        <begin position="158"/>
        <end position="179"/>
    </location>
</feature>
<dbReference type="AlphaFoldDB" id="A0A409YCH4"/>
<dbReference type="InterPro" id="IPR045340">
    <property type="entry name" value="DUF6533"/>
</dbReference>
<feature type="transmembrane region" description="Helical" evidence="1">
    <location>
        <begin position="111"/>
        <end position="133"/>
    </location>
</feature>
<dbReference type="Pfam" id="PF20151">
    <property type="entry name" value="DUF6533"/>
    <property type="match status" value="1"/>
</dbReference>
<evidence type="ECO:0000256" key="1">
    <source>
        <dbReference type="SAM" id="Phobius"/>
    </source>
</evidence>
<accession>A0A409YCH4</accession>